<organism evidence="2 3">
    <name type="scientific">Maridesulfovibrio salexigens (strain ATCC 14822 / DSM 2638 / NCIMB 8403 / VKM B-1763)</name>
    <name type="common">Desulfovibrio salexigens</name>
    <dbReference type="NCBI Taxonomy" id="526222"/>
    <lineage>
        <taxon>Bacteria</taxon>
        <taxon>Pseudomonadati</taxon>
        <taxon>Thermodesulfobacteriota</taxon>
        <taxon>Desulfovibrionia</taxon>
        <taxon>Desulfovibrionales</taxon>
        <taxon>Desulfovibrionaceae</taxon>
        <taxon>Maridesulfovibrio</taxon>
    </lineage>
</organism>
<dbReference type="KEGG" id="dsa:Desal_1948"/>
<accession>C6BUJ9</accession>
<protein>
    <recommendedName>
        <fullName evidence="4">Tetratricopeptide repeat-containing protein</fullName>
    </recommendedName>
</protein>
<dbReference type="Proteomes" id="UP000002601">
    <property type="component" value="Chromosome"/>
</dbReference>
<evidence type="ECO:0000256" key="1">
    <source>
        <dbReference type="SAM" id="SignalP"/>
    </source>
</evidence>
<evidence type="ECO:0000313" key="2">
    <source>
        <dbReference type="EMBL" id="ACS80008.1"/>
    </source>
</evidence>
<dbReference type="Pfam" id="PF13174">
    <property type="entry name" value="TPR_6"/>
    <property type="match status" value="1"/>
</dbReference>
<dbReference type="RefSeq" id="WP_015851824.1">
    <property type="nucleotide sequence ID" value="NC_012881.1"/>
</dbReference>
<sequence length="695" mass="77924">MSLRLKKKILPSLLAAAVLFGGSGNVFAASSSKTASFETWLEKYGAWDILEQNYSQTGDTPELILKRAETAFNLGRYSACLETLQSTPAFTDKTQEITRLWLGGKCQRALGDPVKGVIWFSQAARLMDQDVMSTKFKEDSYLKSIWFDVWRSLYWGYRVTPDSARESRKMLLEQTFGQAEKVWPTTYFVVNSKSKLENLHSPAESQPFVSNSSVVGDADRVLIAQSMAAASIGEWSQSNRALDAVSNSTVQTFWKSVNQYLESGKVPETVSIFNEENLVRPASFIKAGALEPAIISPTLWQLGAPTSPAWNVFRKKLMEMEPQEALETIDRETGSLLLSSDLVNALQNYRLAFAFLTGDMALAENVLKRLDKDTLPMSLRIASGIAFKLPLSRVLSTADYGKNEHLYIISGLSEAAGIEYFSDINTPFWKPVSSKALNEVINTNPLDRLLVFADLSKQAEKKQNSQVARRSAFLFPKSKLGAESFIYLADKAAQNRDFKLSAYYLKRVDQDKFGPELRLKWLTAAVAYDLATGKDDKAMNAYNEILQSGGTLPAEKELKLALMIQQKGDLKKAQAILERIWSGRDQLENDELRAEVLFWIAEGEHAIGKKDKALKHYLELAWEFPEQNIWAVTAMYRASMIYEHKGQFETAKRFLKTVIKRADRKAQKEAAQARLNAIDTKLAKVGAGKDVSFPF</sequence>
<keyword evidence="1" id="KW-0732">Signal</keyword>
<feature type="chain" id="PRO_5002959774" description="Tetratricopeptide repeat-containing protein" evidence="1">
    <location>
        <begin position="29"/>
        <end position="695"/>
    </location>
</feature>
<dbReference type="InterPro" id="IPR019734">
    <property type="entry name" value="TPR_rpt"/>
</dbReference>
<dbReference type="OrthoDB" id="5438555at2"/>
<dbReference type="Gene3D" id="1.25.40.10">
    <property type="entry name" value="Tetratricopeptide repeat domain"/>
    <property type="match status" value="1"/>
</dbReference>
<proteinExistence type="predicted"/>
<gene>
    <name evidence="2" type="ordered locus">Desal_1948</name>
</gene>
<reference evidence="2 3" key="1">
    <citation type="submission" date="2009-06" db="EMBL/GenBank/DDBJ databases">
        <title>Complete sequence of Desulfovibrio salexigens DSM 2638.</title>
        <authorList>
            <consortium name="US DOE Joint Genome Institute"/>
            <person name="Lucas S."/>
            <person name="Copeland A."/>
            <person name="Lapidus A."/>
            <person name="Glavina del Rio T."/>
            <person name="Tice H."/>
            <person name="Bruce D."/>
            <person name="Goodwin L."/>
            <person name="Pitluck S."/>
            <person name="Munk A.C."/>
            <person name="Brettin T."/>
            <person name="Detter J.C."/>
            <person name="Han C."/>
            <person name="Tapia R."/>
            <person name="Larimer F."/>
            <person name="Land M."/>
            <person name="Hauser L."/>
            <person name="Kyrpides N."/>
            <person name="Anderson I."/>
            <person name="Wall J.D."/>
            <person name="Arkin A.P."/>
            <person name="Dehal P."/>
            <person name="Chivian D."/>
            <person name="Giles B."/>
            <person name="Hazen T.C."/>
        </authorList>
    </citation>
    <scope>NUCLEOTIDE SEQUENCE [LARGE SCALE GENOMIC DNA]</scope>
    <source>
        <strain evidence="3">ATCC 14822 / DSM 2638 / NCIMB 8403 / VKM B-1763</strain>
    </source>
</reference>
<dbReference type="eggNOG" id="COG1729">
    <property type="taxonomic scope" value="Bacteria"/>
</dbReference>
<dbReference type="InterPro" id="IPR011990">
    <property type="entry name" value="TPR-like_helical_dom_sf"/>
</dbReference>
<feature type="signal peptide" evidence="1">
    <location>
        <begin position="1"/>
        <end position="28"/>
    </location>
</feature>
<evidence type="ECO:0000313" key="3">
    <source>
        <dbReference type="Proteomes" id="UP000002601"/>
    </source>
</evidence>
<name>C6BUJ9_MARSD</name>
<dbReference type="EMBL" id="CP001649">
    <property type="protein sequence ID" value="ACS80008.1"/>
    <property type="molecule type" value="Genomic_DNA"/>
</dbReference>
<keyword evidence="3" id="KW-1185">Reference proteome</keyword>
<dbReference type="STRING" id="526222.Desal_1948"/>
<dbReference type="SUPFAM" id="SSF48452">
    <property type="entry name" value="TPR-like"/>
    <property type="match status" value="1"/>
</dbReference>
<evidence type="ECO:0008006" key="4">
    <source>
        <dbReference type="Google" id="ProtNLM"/>
    </source>
</evidence>
<dbReference type="AlphaFoldDB" id="C6BUJ9"/>
<dbReference type="HOGENOM" id="CLU_396774_0_0_7"/>